<reference evidence="1 2" key="1">
    <citation type="submission" date="2019-03" db="EMBL/GenBank/DDBJ databases">
        <title>Diversity of the mouse oral microbiome.</title>
        <authorList>
            <person name="Joseph S."/>
            <person name="Aduse-Opoku J."/>
            <person name="Curtis M."/>
            <person name="Wade W."/>
            <person name="Hashim A."/>
        </authorList>
    </citation>
    <scope>NUCLEOTIDE SEQUENCE [LARGE SCALE GENOMIC DNA]</scope>
    <source>
        <strain evidence="1 2">WM131</strain>
    </source>
</reference>
<dbReference type="EMBL" id="SPPD01000011">
    <property type="protein sequence ID" value="TFU97425.1"/>
    <property type="molecule type" value="Genomic_DNA"/>
</dbReference>
<sequence length="225" mass="25466">MTNINPILKELESASHAGTLKRYAKIQETQPYYGVPMGAISRLAKPYTNQLDLLLPLWETRILEAQYLAIQIAKAKPNQLPETSIRACLDDTVSQNVLDKFTSLILSKRSDTRKWEEELLQAESPVFQRLGWALRGKYFAKKQASPEEIEATLSTIETHLQTVAEPIQWTMNQCLVEIAVAYPDYLEQGLDIGRTLAVYADLKVPKGCTSAYAPDWIEALLKRKK</sequence>
<dbReference type="Gene3D" id="1.25.10.90">
    <property type="match status" value="1"/>
</dbReference>
<organism evidence="1 2">
    <name type="scientific">Streptococcus cuniculi</name>
    <dbReference type="NCBI Taxonomy" id="1432788"/>
    <lineage>
        <taxon>Bacteria</taxon>
        <taxon>Bacillati</taxon>
        <taxon>Bacillota</taxon>
        <taxon>Bacilli</taxon>
        <taxon>Lactobacillales</taxon>
        <taxon>Streptococcaceae</taxon>
        <taxon>Streptococcus</taxon>
    </lineage>
</organism>
<gene>
    <name evidence="1" type="ORF">E4T82_07895</name>
</gene>
<dbReference type="AlphaFoldDB" id="A0A4Y9JC80"/>
<dbReference type="RefSeq" id="WP_135182299.1">
    <property type="nucleotide sequence ID" value="NZ_JADGKZ010000011.1"/>
</dbReference>
<dbReference type="OrthoDB" id="1117222at2"/>
<evidence type="ECO:0000313" key="2">
    <source>
        <dbReference type="Proteomes" id="UP000297253"/>
    </source>
</evidence>
<accession>A0A4Y9JC80</accession>
<dbReference type="SUPFAM" id="SSF48371">
    <property type="entry name" value="ARM repeat"/>
    <property type="match status" value="1"/>
</dbReference>
<dbReference type="PANTHER" id="PTHR41291:SF1">
    <property type="entry name" value="DNA ALKYLATION REPAIR PROTEIN"/>
    <property type="match status" value="1"/>
</dbReference>
<dbReference type="PANTHER" id="PTHR41291">
    <property type="entry name" value="DNA ALKYLATION REPAIR PROTEIN"/>
    <property type="match status" value="1"/>
</dbReference>
<evidence type="ECO:0000313" key="1">
    <source>
        <dbReference type="EMBL" id="TFU97425.1"/>
    </source>
</evidence>
<dbReference type="Pfam" id="PF08713">
    <property type="entry name" value="DNA_alkylation"/>
    <property type="match status" value="1"/>
</dbReference>
<name>A0A4Y9JC80_9STRE</name>
<dbReference type="InterPro" id="IPR014825">
    <property type="entry name" value="DNA_alkylation"/>
</dbReference>
<protein>
    <submittedName>
        <fullName evidence="1">DNA alkylation repair protein</fullName>
    </submittedName>
</protein>
<dbReference type="Proteomes" id="UP000297253">
    <property type="component" value="Unassembled WGS sequence"/>
</dbReference>
<proteinExistence type="predicted"/>
<comment type="caution">
    <text evidence="1">The sequence shown here is derived from an EMBL/GenBank/DDBJ whole genome shotgun (WGS) entry which is preliminary data.</text>
</comment>
<dbReference type="InterPro" id="IPR016024">
    <property type="entry name" value="ARM-type_fold"/>
</dbReference>